<comment type="caution">
    <text evidence="1">The sequence shown here is derived from an EMBL/GenBank/DDBJ whole genome shotgun (WGS) entry which is preliminary data.</text>
</comment>
<dbReference type="SUPFAM" id="SSF88659">
    <property type="entry name" value="Sigma3 and sigma4 domains of RNA polymerase sigma factors"/>
    <property type="match status" value="1"/>
</dbReference>
<dbReference type="InterPro" id="IPR036388">
    <property type="entry name" value="WH-like_DNA-bd_sf"/>
</dbReference>
<gene>
    <name evidence="1" type="ORF">A3B54_02005</name>
</gene>
<name>A0A1F5H7K0_9BACT</name>
<evidence type="ECO:0008006" key="3">
    <source>
        <dbReference type="Google" id="ProtNLM"/>
    </source>
</evidence>
<protein>
    <recommendedName>
        <fullName evidence="3">RNA polymerase sigma-70 region 4 domain-containing protein</fullName>
    </recommendedName>
</protein>
<reference evidence="1 2" key="1">
    <citation type="journal article" date="2016" name="Nat. Commun.">
        <title>Thousands of microbial genomes shed light on interconnected biogeochemical processes in an aquifer system.</title>
        <authorList>
            <person name="Anantharaman K."/>
            <person name="Brown C.T."/>
            <person name="Hug L.A."/>
            <person name="Sharon I."/>
            <person name="Castelle C.J."/>
            <person name="Probst A.J."/>
            <person name="Thomas B.C."/>
            <person name="Singh A."/>
            <person name="Wilkins M.J."/>
            <person name="Karaoz U."/>
            <person name="Brodie E.L."/>
            <person name="Williams K.H."/>
            <person name="Hubbard S.S."/>
            <person name="Banfield J.F."/>
        </authorList>
    </citation>
    <scope>NUCLEOTIDE SEQUENCE [LARGE SCALE GENOMIC DNA]</scope>
</reference>
<accession>A0A1F5H7K0</accession>
<dbReference type="EMBL" id="MFBT01000005">
    <property type="protein sequence ID" value="OGE00154.1"/>
    <property type="molecule type" value="Genomic_DNA"/>
</dbReference>
<dbReference type="Proteomes" id="UP000177039">
    <property type="component" value="Unassembled WGS sequence"/>
</dbReference>
<organism evidence="1 2">
    <name type="scientific">Candidatus Curtissbacteria bacterium RIFCSPLOWO2_01_FULL_42_50</name>
    <dbReference type="NCBI Taxonomy" id="1797730"/>
    <lineage>
        <taxon>Bacteria</taxon>
        <taxon>Candidatus Curtissiibacteriota</taxon>
    </lineage>
</organism>
<evidence type="ECO:0000313" key="2">
    <source>
        <dbReference type="Proteomes" id="UP000177039"/>
    </source>
</evidence>
<dbReference type="InterPro" id="IPR013324">
    <property type="entry name" value="RNA_pol_sigma_r3/r4-like"/>
</dbReference>
<dbReference type="Gene3D" id="1.10.10.10">
    <property type="entry name" value="Winged helix-like DNA-binding domain superfamily/Winged helix DNA-binding domain"/>
    <property type="match status" value="1"/>
</dbReference>
<proteinExistence type="predicted"/>
<dbReference type="AlphaFoldDB" id="A0A1F5H7K0"/>
<evidence type="ECO:0000313" key="1">
    <source>
        <dbReference type="EMBL" id="OGE00154.1"/>
    </source>
</evidence>
<sequence>MSKEKQGNRLEGNQPTQVIGPEGLLLRAVFGIKKTPIPPEFAKARKEAVDEALKTLTARERHILSLVFGFATGRPQTLAAVAKQTPRIDNPSIHITYQVSSSLVTKALSKLRHPTRSSALSLFLPLSDNSLGKSVWGINFGYELLRHSPCVDIANLDVEEMNLSDETLEELRNKGILFPGTKLNRLISYPPNRLPLAIRRKPNSSLSESARSELIQSL</sequence>